<dbReference type="Proteomes" id="UP001454036">
    <property type="component" value="Unassembled WGS sequence"/>
</dbReference>
<accession>A0AAV3RMH3</accession>
<keyword evidence="2" id="KW-1185">Reference proteome</keyword>
<sequence>MEGIKEGGCITRPPLLDGTNYPYWKEKMTTFLKLLDTKTWKAVLTGGTSSPQVNNKGVVVVKEEVEWSTVKKNCP</sequence>
<evidence type="ECO:0000313" key="2">
    <source>
        <dbReference type="Proteomes" id="UP001454036"/>
    </source>
</evidence>
<dbReference type="AlphaFoldDB" id="A0AAV3RMH3"/>
<evidence type="ECO:0008006" key="3">
    <source>
        <dbReference type="Google" id="ProtNLM"/>
    </source>
</evidence>
<comment type="caution">
    <text evidence="1">The sequence shown here is derived from an EMBL/GenBank/DDBJ whole genome shotgun (WGS) entry which is preliminary data.</text>
</comment>
<organism evidence="1 2">
    <name type="scientific">Lithospermum erythrorhizon</name>
    <name type="common">Purple gromwell</name>
    <name type="synonym">Lithospermum officinale var. erythrorhizon</name>
    <dbReference type="NCBI Taxonomy" id="34254"/>
    <lineage>
        <taxon>Eukaryota</taxon>
        <taxon>Viridiplantae</taxon>
        <taxon>Streptophyta</taxon>
        <taxon>Embryophyta</taxon>
        <taxon>Tracheophyta</taxon>
        <taxon>Spermatophyta</taxon>
        <taxon>Magnoliopsida</taxon>
        <taxon>eudicotyledons</taxon>
        <taxon>Gunneridae</taxon>
        <taxon>Pentapetalae</taxon>
        <taxon>asterids</taxon>
        <taxon>lamiids</taxon>
        <taxon>Boraginales</taxon>
        <taxon>Boraginaceae</taxon>
        <taxon>Boraginoideae</taxon>
        <taxon>Lithospermeae</taxon>
        <taxon>Lithospermum</taxon>
    </lineage>
</organism>
<protein>
    <recommendedName>
        <fullName evidence="3">Gag-pol polyprotein</fullName>
    </recommendedName>
</protein>
<name>A0AAV3RMH3_LITER</name>
<evidence type="ECO:0000313" key="1">
    <source>
        <dbReference type="EMBL" id="GAA0176338.1"/>
    </source>
</evidence>
<reference evidence="1 2" key="1">
    <citation type="submission" date="2024-01" db="EMBL/GenBank/DDBJ databases">
        <title>The complete chloroplast genome sequence of Lithospermum erythrorhizon: insights into the phylogenetic relationship among Boraginaceae species and the maternal lineages of purple gromwells.</title>
        <authorList>
            <person name="Okada T."/>
            <person name="Watanabe K."/>
        </authorList>
    </citation>
    <scope>NUCLEOTIDE SEQUENCE [LARGE SCALE GENOMIC DNA]</scope>
</reference>
<gene>
    <name evidence="1" type="ORF">LIER_29347</name>
</gene>
<dbReference type="EMBL" id="BAABME010010079">
    <property type="protein sequence ID" value="GAA0176338.1"/>
    <property type="molecule type" value="Genomic_DNA"/>
</dbReference>
<proteinExistence type="predicted"/>